<reference evidence="8 9" key="1">
    <citation type="submission" date="2016-09" db="EMBL/GenBank/DDBJ databases">
        <title>Xenorhabdus thuongxuanensis sp. nov. and Xenorhabdus eapokensis sp. nov., isolated from Steinernema species.</title>
        <authorList>
            <person name="Kaempfer P."/>
            <person name="Tobias N.J."/>
            <person name="Phan Ke L."/>
            <person name="Bode H.B."/>
            <person name="Glaeser S.P."/>
        </authorList>
    </citation>
    <scope>NUCLEOTIDE SEQUENCE [LARGE SCALE GENOMIC DNA]</scope>
    <source>
        <strain evidence="8 9">DL20</strain>
    </source>
</reference>
<dbReference type="InterPro" id="IPR007688">
    <property type="entry name" value="Conjugal_tfr_TrbL/VirB6"/>
</dbReference>
<dbReference type="EMBL" id="MKGQ01000030">
    <property type="protein sequence ID" value="OKP00811.1"/>
    <property type="molecule type" value="Genomic_DNA"/>
</dbReference>
<dbReference type="AlphaFoldDB" id="A0A1Q5TKR6"/>
<proteinExistence type="predicted"/>
<gene>
    <name evidence="8" type="ORF">Xedl_03125</name>
</gene>
<evidence type="ECO:0000256" key="5">
    <source>
        <dbReference type="SAM" id="MobiDB-lite"/>
    </source>
</evidence>
<dbReference type="OrthoDB" id="8525003at2"/>
<feature type="transmembrane region" description="Helical" evidence="6">
    <location>
        <begin position="161"/>
        <end position="186"/>
    </location>
</feature>
<evidence type="ECO:0000256" key="6">
    <source>
        <dbReference type="SAM" id="Phobius"/>
    </source>
</evidence>
<dbReference type="GO" id="GO:0016020">
    <property type="term" value="C:membrane"/>
    <property type="evidence" value="ECO:0007669"/>
    <property type="project" value="UniProtKB-SubCell"/>
</dbReference>
<feature type="signal peptide" evidence="7">
    <location>
        <begin position="1"/>
        <end position="28"/>
    </location>
</feature>
<name>A0A1Q5TKR6_9GAMM</name>
<feature type="region of interest" description="Disordered" evidence="5">
    <location>
        <begin position="439"/>
        <end position="497"/>
    </location>
</feature>
<dbReference type="Proteomes" id="UP000186268">
    <property type="component" value="Unassembled WGS sequence"/>
</dbReference>
<evidence type="ECO:0000313" key="9">
    <source>
        <dbReference type="Proteomes" id="UP000186268"/>
    </source>
</evidence>
<dbReference type="NCBIfam" id="TIGR02783">
    <property type="entry name" value="TrbL_P"/>
    <property type="match status" value="1"/>
</dbReference>
<organism evidence="8 9">
    <name type="scientific">Xenorhabdus eapokensis</name>
    <dbReference type="NCBI Taxonomy" id="1873482"/>
    <lineage>
        <taxon>Bacteria</taxon>
        <taxon>Pseudomonadati</taxon>
        <taxon>Pseudomonadota</taxon>
        <taxon>Gammaproteobacteria</taxon>
        <taxon>Enterobacterales</taxon>
        <taxon>Morganellaceae</taxon>
        <taxon>Xenorhabdus</taxon>
    </lineage>
</organism>
<feature type="chain" id="PRO_5013135455" description="P-type conjugative transfer protein TrbL" evidence="7">
    <location>
        <begin position="29"/>
        <end position="497"/>
    </location>
</feature>
<evidence type="ECO:0000256" key="3">
    <source>
        <dbReference type="ARBA" id="ARBA00022989"/>
    </source>
</evidence>
<feature type="transmembrane region" description="Helical" evidence="6">
    <location>
        <begin position="217"/>
        <end position="239"/>
    </location>
</feature>
<feature type="transmembrane region" description="Helical" evidence="6">
    <location>
        <begin position="93"/>
        <end position="111"/>
    </location>
</feature>
<evidence type="ECO:0000256" key="7">
    <source>
        <dbReference type="SAM" id="SignalP"/>
    </source>
</evidence>
<comment type="subcellular location">
    <subcellularLocation>
        <location evidence="1">Membrane</location>
        <topology evidence="1">Multi-pass membrane protein</topology>
    </subcellularLocation>
</comment>
<dbReference type="GO" id="GO:0030255">
    <property type="term" value="P:protein secretion by the type IV secretion system"/>
    <property type="evidence" value="ECO:0007669"/>
    <property type="project" value="InterPro"/>
</dbReference>
<dbReference type="RefSeq" id="WP_074024732.1">
    <property type="nucleotide sequence ID" value="NZ_CAWNAG010000137.1"/>
</dbReference>
<comment type="caution">
    <text evidence="8">The sequence shown here is derived from an EMBL/GenBank/DDBJ whole genome shotgun (WGS) entry which is preliminary data.</text>
</comment>
<evidence type="ECO:0000313" key="8">
    <source>
        <dbReference type="EMBL" id="OKP00811.1"/>
    </source>
</evidence>
<evidence type="ECO:0000256" key="1">
    <source>
        <dbReference type="ARBA" id="ARBA00004141"/>
    </source>
</evidence>
<dbReference type="Pfam" id="PF04610">
    <property type="entry name" value="TrbL"/>
    <property type="match status" value="1"/>
</dbReference>
<feature type="compositionally biased region" description="Low complexity" evidence="5">
    <location>
        <begin position="474"/>
        <end position="490"/>
    </location>
</feature>
<keyword evidence="9" id="KW-1185">Reference proteome</keyword>
<feature type="compositionally biased region" description="Low complexity" evidence="5">
    <location>
        <begin position="373"/>
        <end position="383"/>
    </location>
</feature>
<feature type="region of interest" description="Disordered" evidence="5">
    <location>
        <begin position="373"/>
        <end position="415"/>
    </location>
</feature>
<dbReference type="STRING" id="1873482.Xedl_03125"/>
<keyword evidence="3 6" id="KW-1133">Transmembrane helix</keyword>
<dbReference type="InterPro" id="IPR014150">
    <property type="entry name" value="Conjugal_tfr_TrbL"/>
</dbReference>
<evidence type="ECO:0008006" key="10">
    <source>
        <dbReference type="Google" id="ProtNLM"/>
    </source>
</evidence>
<keyword evidence="4 6" id="KW-0472">Membrane</keyword>
<feature type="compositionally biased region" description="Polar residues" evidence="5">
    <location>
        <begin position="451"/>
        <end position="463"/>
    </location>
</feature>
<feature type="transmembrane region" description="Helical" evidence="6">
    <location>
        <begin position="62"/>
        <end position="81"/>
    </location>
</feature>
<keyword evidence="2 6" id="KW-0812">Transmembrane</keyword>
<keyword evidence="7" id="KW-0732">Signal</keyword>
<sequence length="497" mass="49886">MTRQTQSLILSLALGALVLMLVATEARATNLNDAGGTFTSLLDMVKASAAQWDGKLKGYAKTLFWLLATIQFVWAFFPLVFRQADFGEIVGELIRFILITGFFYALLLFSADWAGAVVDSFRQASAHAAGLGTKDIRPGDIFGTAIDLANTVGNVETWNPLAAMMIALSALVVLVSFAFIAAFMGLTIIESYVVINASALFMGFGASQWTREYALAIVRYAVSVGAKLFILTLIVGMIVDSAKEWSAVYTVSSNDASMWTMVGLSLTCAYLAKTIPELVAGMISGTSIGGGSSIGGMAAAGAAGAAAAIATLASAGTAAPAAAGALGTTAGGNAASGLAGAINASFAGGGGVSGVGTGTGSAGLNAGLGANTGGSTAAKSAGARIGGSAPPLAPSQDAKNSDGTPRGKTITGRHIASTLTRGTGVISAISVPGMESAAGLSLADGTPKPITGTQDGPNGNGNVKESEPQNIIRPSDTPVTTTPPNTGVSPDTKKDER</sequence>
<protein>
    <recommendedName>
        <fullName evidence="10">P-type conjugative transfer protein TrbL</fullName>
    </recommendedName>
</protein>
<accession>A0A1Q5TKR6</accession>
<evidence type="ECO:0000256" key="4">
    <source>
        <dbReference type="ARBA" id="ARBA00023136"/>
    </source>
</evidence>
<evidence type="ECO:0000256" key="2">
    <source>
        <dbReference type="ARBA" id="ARBA00022692"/>
    </source>
</evidence>